<feature type="transmembrane region" description="Helical" evidence="6">
    <location>
        <begin position="149"/>
        <end position="172"/>
    </location>
</feature>
<dbReference type="eggNOG" id="COG2244">
    <property type="taxonomic scope" value="Bacteria"/>
</dbReference>
<protein>
    <submittedName>
        <fullName evidence="7">Succinoglycan biosynthesis transport protein</fullName>
    </submittedName>
</protein>
<comment type="subcellular location">
    <subcellularLocation>
        <location evidence="1">Cell membrane</location>
        <topology evidence="1">Multi-pass membrane protein</topology>
    </subcellularLocation>
</comment>
<evidence type="ECO:0000256" key="4">
    <source>
        <dbReference type="ARBA" id="ARBA00022989"/>
    </source>
</evidence>
<dbReference type="InterPro" id="IPR050833">
    <property type="entry name" value="Poly_Biosynth_Transport"/>
</dbReference>
<evidence type="ECO:0000313" key="7">
    <source>
        <dbReference type="EMBL" id="KEY91746.1"/>
    </source>
</evidence>
<dbReference type="PANTHER" id="PTHR30250">
    <property type="entry name" value="PST FAMILY PREDICTED COLANIC ACID TRANSPORTER"/>
    <property type="match status" value="1"/>
</dbReference>
<feature type="transmembrane region" description="Helical" evidence="6">
    <location>
        <begin position="250"/>
        <end position="272"/>
    </location>
</feature>
<proteinExistence type="predicted"/>
<gene>
    <name evidence="7" type="primary">exoT</name>
    <name evidence="7" type="ORF">CF67_01089</name>
</gene>
<feature type="transmembrane region" description="Helical" evidence="6">
    <location>
        <begin position="412"/>
        <end position="430"/>
    </location>
</feature>
<dbReference type="STRING" id="1179155.CF67_01089"/>
<keyword evidence="4 6" id="KW-1133">Transmembrane helix</keyword>
<evidence type="ECO:0000256" key="3">
    <source>
        <dbReference type="ARBA" id="ARBA00022692"/>
    </source>
</evidence>
<dbReference type="EMBL" id="JGVK01000001">
    <property type="protein sequence ID" value="KEY91746.1"/>
    <property type="molecule type" value="Genomic_DNA"/>
</dbReference>
<feature type="transmembrane region" description="Helical" evidence="6">
    <location>
        <begin position="12"/>
        <end position="34"/>
    </location>
</feature>
<feature type="transmembrane region" description="Helical" evidence="6">
    <location>
        <begin position="436"/>
        <end position="465"/>
    </location>
</feature>
<feature type="transmembrane region" description="Helical" evidence="6">
    <location>
        <begin position="218"/>
        <end position="238"/>
    </location>
</feature>
<evidence type="ECO:0000256" key="1">
    <source>
        <dbReference type="ARBA" id="ARBA00004651"/>
    </source>
</evidence>
<evidence type="ECO:0000313" key="8">
    <source>
        <dbReference type="Proteomes" id="UP000053784"/>
    </source>
</evidence>
<dbReference type="RefSeq" id="WP_052538005.1">
    <property type="nucleotide sequence ID" value="NZ_JGVK01000001.1"/>
</dbReference>
<dbReference type="GO" id="GO:0005886">
    <property type="term" value="C:plasma membrane"/>
    <property type="evidence" value="ECO:0007669"/>
    <property type="project" value="UniProtKB-SubCell"/>
</dbReference>
<organism evidence="7 8">
    <name type="scientific">Candidatus Photodesmus blepharonis</name>
    <dbReference type="NCBI Taxonomy" id="1179155"/>
    <lineage>
        <taxon>Bacteria</taxon>
        <taxon>Pseudomonadati</taxon>
        <taxon>Pseudomonadota</taxon>
        <taxon>Gammaproteobacteria</taxon>
        <taxon>Vibrionales</taxon>
        <taxon>Vibrionaceae</taxon>
        <taxon>Candidatus Photodesmus</taxon>
    </lineage>
</organism>
<dbReference type="PANTHER" id="PTHR30250:SF11">
    <property type="entry name" value="O-ANTIGEN TRANSPORTER-RELATED"/>
    <property type="match status" value="1"/>
</dbReference>
<dbReference type="OrthoDB" id="9815248at2"/>
<comment type="caution">
    <text evidence="7">The sequence shown here is derived from an EMBL/GenBank/DDBJ whole genome shotgun (WGS) entry which is preliminary data.</text>
</comment>
<evidence type="ECO:0000256" key="2">
    <source>
        <dbReference type="ARBA" id="ARBA00022475"/>
    </source>
</evidence>
<evidence type="ECO:0000256" key="5">
    <source>
        <dbReference type="ARBA" id="ARBA00023136"/>
    </source>
</evidence>
<feature type="transmembrane region" description="Helical" evidence="6">
    <location>
        <begin position="46"/>
        <end position="68"/>
    </location>
</feature>
<feature type="transmembrane region" description="Helical" evidence="6">
    <location>
        <begin position="122"/>
        <end position="142"/>
    </location>
</feature>
<feature type="transmembrane region" description="Helical" evidence="6">
    <location>
        <begin position="178"/>
        <end position="197"/>
    </location>
</feature>
<keyword evidence="2" id="KW-1003">Cell membrane</keyword>
<dbReference type="AlphaFoldDB" id="A0A084CPL7"/>
<evidence type="ECO:0000256" key="6">
    <source>
        <dbReference type="SAM" id="Phobius"/>
    </source>
</evidence>
<name>A0A084CPL7_9GAMM</name>
<keyword evidence="5 6" id="KW-0472">Membrane</keyword>
<feature type="transmembrane region" description="Helical" evidence="6">
    <location>
        <begin position="293"/>
        <end position="313"/>
    </location>
</feature>
<keyword evidence="8" id="KW-1185">Reference proteome</keyword>
<feature type="transmembrane region" description="Helical" evidence="6">
    <location>
        <begin position="88"/>
        <end position="110"/>
    </location>
</feature>
<keyword evidence="3 6" id="KW-0812">Transmembrane</keyword>
<dbReference type="Proteomes" id="UP000053784">
    <property type="component" value="Unassembled WGS sequence"/>
</dbReference>
<dbReference type="InterPro" id="IPR002797">
    <property type="entry name" value="Polysacc_synth"/>
</dbReference>
<reference evidence="7 8" key="1">
    <citation type="submission" date="2014-03" db="EMBL/GenBank/DDBJ databases">
        <title>Selection and divergence in the genomes of co-occurring obligate luminous symbionts with specific hosts.</title>
        <authorList>
            <person name="Hendry T.A."/>
            <person name="de Wet J.R."/>
            <person name="Dunlap P.V."/>
        </authorList>
    </citation>
    <scope>NUCLEOTIDE SEQUENCE [LARGE SCALE GENOMIC DNA]</scope>
    <source>
        <strain evidence="7 8">Ppalp.1</strain>
    </source>
</reference>
<sequence length="480" mass="54487">MHLHTLPRSIKNILIYAISLLLTKGTSLIMLPIITNHFTPNQLGKLEILVTTSMFLCLLSGFAMHENLYRFVGCLKDPKYRFEKASEIYSTSLILSTSMAILIASFLFMFPHINRMLSKIEILLVCLVLCFETALSISTAWLRLQDKAFTLLIINTLSCLIQLAGIFLILRISPNITLFYMVGVASTFLQLALLQFINRFQWNFGKFEELKKLLSYSTPLMLSTMITFGLTGAEKWIIGYSISMESLGLYSISAKFSLAMCILVQPFCMWWIPKRFQVLSEKGKSYTIKITQCGLVYIVLSAIFVTYISQIFIQSALPKSYYDACYLVIGTIFISLLKEISNLINIGILNSKKTQWMLKIDLVCTSLGLYLCWIMSLHGVWGILLSIMLAQILRVSLVFYCSQLLEPLPYQYCALAAILLVTITCLWLNFTVKSFFPLTVILIFGIVTNLAISYYSAFFTSISIISIRNAFSKRLEVNDV</sequence>
<dbReference type="Pfam" id="PF01943">
    <property type="entry name" value="Polysacc_synt"/>
    <property type="match status" value="1"/>
</dbReference>
<accession>A0A084CPL7</accession>